<reference evidence="3" key="2">
    <citation type="submission" date="2020-10" db="UniProtKB">
        <authorList>
            <consortium name="WormBaseParasite"/>
        </authorList>
    </citation>
    <scope>IDENTIFICATION</scope>
</reference>
<dbReference type="InterPro" id="IPR000210">
    <property type="entry name" value="BTB/POZ_dom"/>
</dbReference>
<dbReference type="GO" id="GO:0050804">
    <property type="term" value="P:modulation of chemical synaptic transmission"/>
    <property type="evidence" value="ECO:0007669"/>
    <property type="project" value="TreeGrafter"/>
</dbReference>
<protein>
    <submittedName>
        <fullName evidence="3">BTB domain-containing protein</fullName>
    </submittedName>
</protein>
<reference evidence="2" key="1">
    <citation type="journal article" date="2013" name="Genetics">
        <title>The draft genome and transcriptome of Panagrellus redivivus are shaped by the harsh demands of a free-living lifestyle.</title>
        <authorList>
            <person name="Srinivasan J."/>
            <person name="Dillman A.R."/>
            <person name="Macchietto M.G."/>
            <person name="Heikkinen L."/>
            <person name="Lakso M."/>
            <person name="Fracchia K.M."/>
            <person name="Antoshechkin I."/>
            <person name="Mortazavi A."/>
            <person name="Wong G."/>
            <person name="Sternberg P.W."/>
        </authorList>
    </citation>
    <scope>NUCLEOTIDE SEQUENCE [LARGE SCALE GENOMIC DNA]</scope>
    <source>
        <strain evidence="2">MT8872</strain>
    </source>
</reference>
<dbReference type="GO" id="GO:0048512">
    <property type="term" value="P:circadian behavior"/>
    <property type="evidence" value="ECO:0007669"/>
    <property type="project" value="TreeGrafter"/>
</dbReference>
<dbReference type="Pfam" id="PF00651">
    <property type="entry name" value="BTB"/>
    <property type="match status" value="1"/>
</dbReference>
<dbReference type="InterPro" id="IPR011333">
    <property type="entry name" value="SKP1/BTB/POZ_sf"/>
</dbReference>
<name>A0A7E4UUK8_PANRE</name>
<dbReference type="Gene3D" id="3.30.710.10">
    <property type="entry name" value="Potassium Channel Kv1.1, Chain A"/>
    <property type="match status" value="1"/>
</dbReference>
<proteinExistence type="predicted"/>
<dbReference type="SUPFAM" id="SSF54695">
    <property type="entry name" value="POZ domain"/>
    <property type="match status" value="1"/>
</dbReference>
<dbReference type="InterPro" id="IPR052407">
    <property type="entry name" value="BTB_POZ_domain_cont_9"/>
</dbReference>
<dbReference type="WBParaSite" id="Pan_g12722.t1">
    <property type="protein sequence ID" value="Pan_g12722.t1"/>
    <property type="gene ID" value="Pan_g12722"/>
</dbReference>
<evidence type="ECO:0000313" key="2">
    <source>
        <dbReference type="Proteomes" id="UP000492821"/>
    </source>
</evidence>
<dbReference type="SMART" id="SM00225">
    <property type="entry name" value="BTB"/>
    <property type="match status" value="1"/>
</dbReference>
<dbReference type="PANTHER" id="PTHR46306:SF1">
    <property type="entry name" value="BTB_POZ DOMAIN-CONTAINING PROTEIN 9"/>
    <property type="match status" value="1"/>
</dbReference>
<dbReference type="GO" id="GO:0008344">
    <property type="term" value="P:adult locomotory behavior"/>
    <property type="evidence" value="ECO:0007669"/>
    <property type="project" value="TreeGrafter"/>
</dbReference>
<dbReference type="PANTHER" id="PTHR46306">
    <property type="entry name" value="BTB/POZ DOMAIN-CONTAINING PROTEIN 9"/>
    <property type="match status" value="1"/>
</dbReference>
<dbReference type="PROSITE" id="PS50097">
    <property type="entry name" value="BTB"/>
    <property type="match status" value="1"/>
</dbReference>
<dbReference type="Proteomes" id="UP000492821">
    <property type="component" value="Unassembled WGS sequence"/>
</dbReference>
<accession>A0A7E4UUK8</accession>
<keyword evidence="2" id="KW-1185">Reference proteome</keyword>
<evidence type="ECO:0000313" key="3">
    <source>
        <dbReference type="WBParaSite" id="Pan_g12722.t1"/>
    </source>
</evidence>
<dbReference type="GO" id="GO:0005737">
    <property type="term" value="C:cytoplasm"/>
    <property type="evidence" value="ECO:0007669"/>
    <property type="project" value="TreeGrafter"/>
</dbReference>
<organism evidence="2 3">
    <name type="scientific">Panagrellus redivivus</name>
    <name type="common">Microworm</name>
    <dbReference type="NCBI Taxonomy" id="6233"/>
    <lineage>
        <taxon>Eukaryota</taxon>
        <taxon>Metazoa</taxon>
        <taxon>Ecdysozoa</taxon>
        <taxon>Nematoda</taxon>
        <taxon>Chromadorea</taxon>
        <taxon>Rhabditida</taxon>
        <taxon>Tylenchina</taxon>
        <taxon>Panagrolaimomorpha</taxon>
        <taxon>Panagrolaimoidea</taxon>
        <taxon>Panagrolaimidae</taxon>
        <taxon>Panagrellus</taxon>
    </lineage>
</organism>
<evidence type="ECO:0000259" key="1">
    <source>
        <dbReference type="PROSITE" id="PS50097"/>
    </source>
</evidence>
<feature type="domain" description="BTB" evidence="1">
    <location>
        <begin position="22"/>
        <end position="89"/>
    </location>
</feature>
<sequence length="246" mass="27694">MATGIDCLVKQIGDLYLNEEQSDVTIVVQGFSFPAHRLILTQRCTYFKTMLNSGLVESTSNRIEIHEISADGFLVFLEWVYTGLLRFTSIDETLEVIRLAHMYQITEVIDLAANLLKKNFTPENVCNILNEAILLSHAELTRCAVSFVKVRGSEILNLDSFKRLSKDALIMVLENGVSEVFYIDVVCAVVGWMKANPNNSAEFHNISKHLKLSSIELGELEAVPVETFDVIVDLLRQRITKQSVLL</sequence>
<dbReference type="AlphaFoldDB" id="A0A7E4UUK8"/>